<organism evidence="1 2">
    <name type="scientific">Hyalangium minutum</name>
    <dbReference type="NCBI Taxonomy" id="394096"/>
    <lineage>
        <taxon>Bacteria</taxon>
        <taxon>Pseudomonadati</taxon>
        <taxon>Myxococcota</taxon>
        <taxon>Myxococcia</taxon>
        <taxon>Myxococcales</taxon>
        <taxon>Cystobacterineae</taxon>
        <taxon>Archangiaceae</taxon>
        <taxon>Hyalangium</taxon>
    </lineage>
</organism>
<dbReference type="InterPro" id="IPR010451">
    <property type="entry name" value="Acetoacetate_decarboxylase"/>
</dbReference>
<dbReference type="Pfam" id="PF06314">
    <property type="entry name" value="ADC"/>
    <property type="match status" value="1"/>
</dbReference>
<dbReference type="STRING" id="394096.DB31_9056"/>
<dbReference type="OrthoDB" id="8479876at2"/>
<dbReference type="SUPFAM" id="SSF160104">
    <property type="entry name" value="Acetoacetate decarboxylase-like"/>
    <property type="match status" value="1"/>
</dbReference>
<evidence type="ECO:0000313" key="2">
    <source>
        <dbReference type="Proteomes" id="UP000028725"/>
    </source>
</evidence>
<dbReference type="Gene3D" id="2.40.400.10">
    <property type="entry name" value="Acetoacetate decarboxylase-like"/>
    <property type="match status" value="1"/>
</dbReference>
<dbReference type="Proteomes" id="UP000028725">
    <property type="component" value="Unassembled WGS sequence"/>
</dbReference>
<accession>A0A085WGM9</accession>
<reference evidence="1 2" key="1">
    <citation type="submission" date="2014-04" db="EMBL/GenBank/DDBJ databases">
        <title>Genome assembly of Hyalangium minutum DSM 14724.</title>
        <authorList>
            <person name="Sharma G."/>
            <person name="Subramanian S."/>
        </authorList>
    </citation>
    <scope>NUCLEOTIDE SEQUENCE [LARGE SCALE GENOMIC DNA]</scope>
    <source>
        <strain evidence="1 2">DSM 14724</strain>
    </source>
</reference>
<name>A0A085WGM9_9BACT</name>
<dbReference type="GO" id="GO:0016829">
    <property type="term" value="F:lyase activity"/>
    <property type="evidence" value="ECO:0007669"/>
    <property type="project" value="InterPro"/>
</dbReference>
<protein>
    <recommendedName>
        <fullName evidence="3">Acetoacetate decarboxylase</fullName>
    </recommendedName>
</protein>
<gene>
    <name evidence="1" type="ORF">DB31_9056</name>
</gene>
<keyword evidence="2" id="KW-1185">Reference proteome</keyword>
<dbReference type="EMBL" id="JMCB01000009">
    <property type="protein sequence ID" value="KFE66842.1"/>
    <property type="molecule type" value="Genomic_DNA"/>
</dbReference>
<sequence>MTPPGRKYIDSPSLQVFPPPSLCQDVTQYIFFLKGQQSKLQELCDEFLNGPSGGAVDYRPRLPFVMLTFQHVGRLSSGAEGFQDWGHTSEREATFWIAVSDYKKHGPDELCKKVELFVPFIYSDNPWAVAGGRELYGFPKQQSTVLMPGSGQGAGAFEISSLAYRTFGRDSEAQVARVLSLERADGEPFAHGELGLLLGDELLQKLGVLRDELGQLLDFNFEFGARIIEFLLRPTLPMVFLKQFRAVGNSTGACYQAIVGAEADQIHLRSLRLLLRRFRLKIEPLATQPLAEMLGLEVDSRGQLFIPGGLQIQFDFRLNEGHLLWSGS</sequence>
<dbReference type="RefSeq" id="WP_044191907.1">
    <property type="nucleotide sequence ID" value="NZ_JMCB01000009.1"/>
</dbReference>
<comment type="caution">
    <text evidence="1">The sequence shown here is derived from an EMBL/GenBank/DDBJ whole genome shotgun (WGS) entry which is preliminary data.</text>
</comment>
<dbReference type="AlphaFoldDB" id="A0A085WGM9"/>
<proteinExistence type="predicted"/>
<dbReference type="InterPro" id="IPR023375">
    <property type="entry name" value="ADC_dom_sf"/>
</dbReference>
<evidence type="ECO:0008006" key="3">
    <source>
        <dbReference type="Google" id="ProtNLM"/>
    </source>
</evidence>
<evidence type="ECO:0000313" key="1">
    <source>
        <dbReference type="EMBL" id="KFE66842.1"/>
    </source>
</evidence>